<dbReference type="RefSeq" id="WP_310019856.1">
    <property type="nucleotide sequence ID" value="NZ_JAVDUM010000007.1"/>
</dbReference>
<dbReference type="Pfam" id="PF13524">
    <property type="entry name" value="Glyco_trans_1_2"/>
    <property type="match status" value="1"/>
</dbReference>
<comment type="caution">
    <text evidence="2">The sequence shown here is derived from an EMBL/GenBank/DDBJ whole genome shotgun (WGS) entry which is preliminary data.</text>
</comment>
<proteinExistence type="predicted"/>
<dbReference type="Gene3D" id="3.40.50.2000">
    <property type="entry name" value="Glycogen Phosphorylase B"/>
    <property type="match status" value="1"/>
</dbReference>
<gene>
    <name evidence="2" type="ORF">J2Y69_001844</name>
</gene>
<keyword evidence="2" id="KW-0808">Transferase</keyword>
<organism evidence="2 3">
    <name type="scientific">Microbacterium resistens</name>
    <dbReference type="NCBI Taxonomy" id="156977"/>
    <lineage>
        <taxon>Bacteria</taxon>
        <taxon>Bacillati</taxon>
        <taxon>Actinomycetota</taxon>
        <taxon>Actinomycetes</taxon>
        <taxon>Micrococcales</taxon>
        <taxon>Microbacteriaceae</taxon>
        <taxon>Microbacterium</taxon>
    </lineage>
</organism>
<dbReference type="SUPFAM" id="SSF53756">
    <property type="entry name" value="UDP-Glycosyltransferase/glycogen phosphorylase"/>
    <property type="match status" value="1"/>
</dbReference>
<evidence type="ECO:0000313" key="2">
    <source>
        <dbReference type="EMBL" id="MDR6867243.1"/>
    </source>
</evidence>
<keyword evidence="2" id="KW-0328">Glycosyltransferase</keyword>
<accession>A0ABU1SDB7</accession>
<dbReference type="GO" id="GO:0016757">
    <property type="term" value="F:glycosyltransferase activity"/>
    <property type="evidence" value="ECO:0007669"/>
    <property type="project" value="UniProtKB-KW"/>
</dbReference>
<dbReference type="InterPro" id="IPR055259">
    <property type="entry name" value="YkvP/CgeB_Glyco_trans-like"/>
</dbReference>
<sequence>MSSIVFFSHTARAGDFRVGSHHLSSAFAAMGHRVAHISTPFSWAHAALKPGQGARRRAAFAGPITVDGVTDLIPTPIVPANVRWTQRQTDRALARVGIPHPDVVFVDQPLFPVTHFGPATVIFRPTDVFAAEAIQRAAVAAARDADGIAATSPGVLASVIGESTRPTLVLENGVEFSKFASAARTESEKEYDFVYVGALDFRFDFALLAQAARAMPSSVFAIFGPLPDAGLDLPSNVQFRGPVPYESVPSVMARGRAGLMPFVDNPSNAARSPMKLYEYVAAGVPAVVPEAVAARATGLRGLDAYVAGDPESFVAALKAALARRGVLDEADRESARVKDWRNVAEDLLAFALSCERAR</sequence>
<name>A0ABU1SDB7_9MICO</name>
<feature type="domain" description="Spore protein YkvP/CgeB glycosyl transferase-like" evidence="1">
    <location>
        <begin position="208"/>
        <end position="347"/>
    </location>
</feature>
<keyword evidence="3" id="KW-1185">Reference proteome</keyword>
<dbReference type="Proteomes" id="UP001259347">
    <property type="component" value="Unassembled WGS sequence"/>
</dbReference>
<dbReference type="EMBL" id="JAVDUM010000007">
    <property type="protein sequence ID" value="MDR6867243.1"/>
    <property type="molecule type" value="Genomic_DNA"/>
</dbReference>
<reference evidence="2 3" key="1">
    <citation type="submission" date="2023-07" db="EMBL/GenBank/DDBJ databases">
        <title>Sorghum-associated microbial communities from plants grown in Nebraska, USA.</title>
        <authorList>
            <person name="Schachtman D."/>
        </authorList>
    </citation>
    <scope>NUCLEOTIDE SEQUENCE [LARGE SCALE GENOMIC DNA]</scope>
    <source>
        <strain evidence="2 3">2980</strain>
    </source>
</reference>
<evidence type="ECO:0000313" key="3">
    <source>
        <dbReference type="Proteomes" id="UP001259347"/>
    </source>
</evidence>
<protein>
    <submittedName>
        <fullName evidence="2">Teichuronic acid biosynthesis glycosyltransferase TuaH</fullName>
        <ecNumber evidence="2">2.4.-.-</ecNumber>
    </submittedName>
</protein>
<dbReference type="EC" id="2.4.-.-" evidence="2"/>
<evidence type="ECO:0000259" key="1">
    <source>
        <dbReference type="Pfam" id="PF13524"/>
    </source>
</evidence>